<reference evidence="9 10" key="1">
    <citation type="journal article" date="2018" name="New Phytol.">
        <title>Phylogenomics of Endogonaceae and evolution of mycorrhizas within Mucoromycota.</title>
        <authorList>
            <person name="Chang Y."/>
            <person name="Desiro A."/>
            <person name="Na H."/>
            <person name="Sandor L."/>
            <person name="Lipzen A."/>
            <person name="Clum A."/>
            <person name="Barry K."/>
            <person name="Grigoriev I.V."/>
            <person name="Martin F.M."/>
            <person name="Stajich J.E."/>
            <person name="Smith M.E."/>
            <person name="Bonito G."/>
            <person name="Spatafora J.W."/>
        </authorList>
    </citation>
    <scope>NUCLEOTIDE SEQUENCE [LARGE SCALE GENOMIC DNA]</scope>
    <source>
        <strain evidence="9 10">AD002</strain>
    </source>
</reference>
<keyword evidence="5 8" id="KW-0406">Ion transport</keyword>
<dbReference type="GO" id="GO:0045259">
    <property type="term" value="C:proton-transporting ATP synthase complex"/>
    <property type="evidence" value="ECO:0007669"/>
    <property type="project" value="UniProtKB-KW"/>
</dbReference>
<sequence length="99" mass="11279">LEAEAFQLKQKVALAAEVKSVLDSWVRYETSLREREQKRLAAYVQERVTKELEDPKIQQAILAQAVIDVERGNVWVQFINCSLHGTGLVKIASTDSMYE</sequence>
<keyword evidence="3 8" id="KW-0375">Hydrogen ion transport</keyword>
<dbReference type="InterPro" id="IPR008688">
    <property type="entry name" value="ATP_synth_Bsub_B/MI25"/>
</dbReference>
<comment type="function">
    <text evidence="8">Subunit b, of the mitochondrial membrane ATP synthase complex (F(1)F(0) ATP synthase or Complex V) that produces ATP from ADP in the presence of a proton gradient across the membrane which is generated by electron transport complexes of the respiratory chain. ATP synthase complex consist of a soluble F(1) head domain - the catalytic core - and a membrane F(1) domain - the membrane proton channel. These two domains are linked by a central stalk rotating inside the F(1) region and a stationary peripheral stalk. During catalysis, ATP synthesis in the catalytic domain of F(1) is coupled via a rotary mechanism of the central stalk subunits to proton translocation. In vivo, can only synthesize ATP although its ATP hydrolase activity can be activated artificially in vitro. Part of the complex F(0) domain. Part of the complex F(0) domain and the peripheric stalk, which acts as a stator to hold the catalytic alpha(3)beta(3) subcomplex and subunit a/ATP6 static relative to the rotary elements.</text>
</comment>
<dbReference type="InterPro" id="IPR013837">
    <property type="entry name" value="ATP_synth_F0_suB"/>
</dbReference>
<dbReference type="Proteomes" id="UP000274822">
    <property type="component" value="Unassembled WGS sequence"/>
</dbReference>
<keyword evidence="10" id="KW-1185">Reference proteome</keyword>
<keyword evidence="6 8" id="KW-0496">Mitochondrion</keyword>
<evidence type="ECO:0000256" key="6">
    <source>
        <dbReference type="ARBA" id="ARBA00023128"/>
    </source>
</evidence>
<organism evidence="9 10">
    <name type="scientific">Jimgerdemannia flammicorona</name>
    <dbReference type="NCBI Taxonomy" id="994334"/>
    <lineage>
        <taxon>Eukaryota</taxon>
        <taxon>Fungi</taxon>
        <taxon>Fungi incertae sedis</taxon>
        <taxon>Mucoromycota</taxon>
        <taxon>Mucoromycotina</taxon>
        <taxon>Endogonomycetes</taxon>
        <taxon>Endogonales</taxon>
        <taxon>Endogonaceae</taxon>
        <taxon>Jimgerdemannia</taxon>
    </lineage>
</organism>
<dbReference type="Gene3D" id="1.20.5.2210">
    <property type="match status" value="1"/>
</dbReference>
<evidence type="ECO:0000256" key="7">
    <source>
        <dbReference type="ARBA" id="ARBA00023136"/>
    </source>
</evidence>
<comment type="subunit">
    <text evidence="8">F-type ATPases have 2 components, CF(1) - the catalytic core - and CF(0) - the membrane proton channel. In yeast, the dimeric form of ATP synthase consists of 17 polypeptides: alpha, beta, gamma, delta, epsilon, 4 (B), 5 (OSCP), 6 (A), 8, 9 (C), d, E (Tim11), f, g, h, i/j and k.</text>
</comment>
<keyword evidence="7 8" id="KW-0472">Membrane</keyword>
<evidence type="ECO:0000313" key="9">
    <source>
        <dbReference type="EMBL" id="RUS34209.1"/>
    </source>
</evidence>
<evidence type="ECO:0000256" key="4">
    <source>
        <dbReference type="ARBA" id="ARBA00022792"/>
    </source>
</evidence>
<evidence type="ECO:0000256" key="2">
    <source>
        <dbReference type="ARBA" id="ARBA00022547"/>
    </source>
</evidence>
<comment type="caution">
    <text evidence="9">The sequence shown here is derived from an EMBL/GenBank/DDBJ whole genome shotgun (WGS) entry which is preliminary data.</text>
</comment>
<dbReference type="SUPFAM" id="SSF161060">
    <property type="entry name" value="ATP synthase B chain-like"/>
    <property type="match status" value="1"/>
</dbReference>
<dbReference type="GO" id="GO:0005743">
    <property type="term" value="C:mitochondrial inner membrane"/>
    <property type="evidence" value="ECO:0007669"/>
    <property type="project" value="UniProtKB-SubCell"/>
</dbReference>
<dbReference type="Pfam" id="PF05405">
    <property type="entry name" value="Mt_ATP-synt_B"/>
    <property type="match status" value="1"/>
</dbReference>
<feature type="non-terminal residue" evidence="9">
    <location>
        <position position="1"/>
    </location>
</feature>
<keyword evidence="4 8" id="KW-0999">Mitochondrion inner membrane</keyword>
<accession>A0A433QWN7</accession>
<dbReference type="GO" id="GO:0046933">
    <property type="term" value="F:proton-transporting ATP synthase activity, rotational mechanism"/>
    <property type="evidence" value="ECO:0007669"/>
    <property type="project" value="TreeGrafter"/>
</dbReference>
<gene>
    <name evidence="9" type="ORF">BC938DRAFT_481859</name>
</gene>
<proteinExistence type="inferred from homology"/>
<evidence type="ECO:0000256" key="1">
    <source>
        <dbReference type="ARBA" id="ARBA00022448"/>
    </source>
</evidence>
<keyword evidence="1 8" id="KW-0813">Transport</keyword>
<comment type="subcellular location">
    <subcellularLocation>
        <location evidence="8">Mitochondrion</location>
    </subcellularLocation>
    <subcellularLocation>
        <location evidence="8">Mitochondrion inner membrane</location>
    </subcellularLocation>
</comment>
<dbReference type="EMBL" id="RBNJ01000660">
    <property type="protein sequence ID" value="RUS34209.1"/>
    <property type="molecule type" value="Genomic_DNA"/>
</dbReference>
<comment type="similarity">
    <text evidence="8">Belongs to the eukaryotic ATPase B chain family.</text>
</comment>
<keyword evidence="2 8" id="KW-0138">CF(0)</keyword>
<evidence type="ECO:0000256" key="3">
    <source>
        <dbReference type="ARBA" id="ARBA00022781"/>
    </source>
</evidence>
<dbReference type="AlphaFoldDB" id="A0A433QWN7"/>
<evidence type="ECO:0000313" key="10">
    <source>
        <dbReference type="Proteomes" id="UP000274822"/>
    </source>
</evidence>
<dbReference type="PANTHER" id="PTHR12733:SF3">
    <property type="entry name" value="ATP SYNTHASE F(0) COMPLEX SUBUNIT B1, MITOCHONDRIAL"/>
    <property type="match status" value="1"/>
</dbReference>
<dbReference type="PANTHER" id="PTHR12733">
    <property type="entry name" value="MITOCHONDRIAL ATP SYNTHASE B CHAIN"/>
    <property type="match status" value="1"/>
</dbReference>
<evidence type="ECO:0000256" key="8">
    <source>
        <dbReference type="RuleBase" id="RU368017"/>
    </source>
</evidence>
<protein>
    <recommendedName>
        <fullName evidence="8">ATP synthase subunit 4</fullName>
    </recommendedName>
</protein>
<name>A0A433QWN7_9FUNG</name>
<evidence type="ECO:0000256" key="5">
    <source>
        <dbReference type="ARBA" id="ARBA00023065"/>
    </source>
</evidence>